<evidence type="ECO:0000313" key="4">
    <source>
        <dbReference type="EMBL" id="SQB35085.1"/>
    </source>
</evidence>
<dbReference type="InterPro" id="IPR051685">
    <property type="entry name" value="Ycf3/AcsC/BcsC/TPR_MFPF"/>
</dbReference>
<sequence length="233" mass="27714">MESNIKINSLQEQIDFLLEEGEELLQNNKIKKAFKKFDAALNLNSNYPKTYLVKGEAHIEMYEMDKAEECMYKYLTFFPDDKRAYLNLIKINDERGYFEKALYYCDKLLNMESKNYKLHFKKADILNMLGNEEEALYYCNNCLKLNPYFYKALCLKGSLLNSLENYKEALDSCSKAISLDPSKSEAYFEKSLIYENMKNFSEAFSFAKKAYELSPNDELYRFQYVMMKEMIRW</sequence>
<dbReference type="RefSeq" id="WP_111921545.1">
    <property type="nucleotide sequence ID" value="NZ_UAWC01000023.1"/>
</dbReference>
<accession>A0A2X2WGE4</accession>
<reference evidence="4 5" key="1">
    <citation type="submission" date="2018-06" db="EMBL/GenBank/DDBJ databases">
        <authorList>
            <consortium name="Pathogen Informatics"/>
            <person name="Doyle S."/>
        </authorList>
    </citation>
    <scope>NUCLEOTIDE SEQUENCE [LARGE SCALE GENOMIC DNA]</scope>
    <source>
        <strain evidence="4 5">NCTC13028</strain>
    </source>
</reference>
<feature type="repeat" description="TPR" evidence="3">
    <location>
        <begin position="150"/>
        <end position="183"/>
    </location>
</feature>
<dbReference type="PROSITE" id="PS50005">
    <property type="entry name" value="TPR"/>
    <property type="match status" value="2"/>
</dbReference>
<dbReference type="Proteomes" id="UP000250223">
    <property type="component" value="Unassembled WGS sequence"/>
</dbReference>
<gene>
    <name evidence="4" type="ORF">NCTC13028_01698</name>
</gene>
<dbReference type="Pfam" id="PF00515">
    <property type="entry name" value="TPR_1"/>
    <property type="match status" value="1"/>
</dbReference>
<dbReference type="PANTHER" id="PTHR44943">
    <property type="entry name" value="CELLULOSE SYNTHASE OPERON PROTEIN C"/>
    <property type="match status" value="1"/>
</dbReference>
<protein>
    <submittedName>
        <fullName evidence="4">TPR repeat-containing protein</fullName>
    </submittedName>
</protein>
<dbReference type="SMART" id="SM00028">
    <property type="entry name" value="TPR"/>
    <property type="match status" value="6"/>
</dbReference>
<dbReference type="InterPro" id="IPR011990">
    <property type="entry name" value="TPR-like_helical_dom_sf"/>
</dbReference>
<dbReference type="AlphaFoldDB" id="A0A2X2WGE4"/>
<dbReference type="InterPro" id="IPR019734">
    <property type="entry name" value="TPR_rpt"/>
</dbReference>
<organism evidence="4 5">
    <name type="scientific">Clostridium cochlearium</name>
    <dbReference type="NCBI Taxonomy" id="1494"/>
    <lineage>
        <taxon>Bacteria</taxon>
        <taxon>Bacillati</taxon>
        <taxon>Bacillota</taxon>
        <taxon>Clostridia</taxon>
        <taxon>Eubacteriales</taxon>
        <taxon>Clostridiaceae</taxon>
        <taxon>Clostridium</taxon>
    </lineage>
</organism>
<proteinExistence type="predicted"/>
<name>A0A2X2WGE4_CLOCO</name>
<dbReference type="SUPFAM" id="SSF48439">
    <property type="entry name" value="Protein prenylyltransferase"/>
    <property type="match status" value="1"/>
</dbReference>
<dbReference type="Gene3D" id="1.25.40.10">
    <property type="entry name" value="Tetratricopeptide repeat domain"/>
    <property type="match status" value="3"/>
</dbReference>
<evidence type="ECO:0000256" key="3">
    <source>
        <dbReference type="PROSITE-ProRule" id="PRU00339"/>
    </source>
</evidence>
<evidence type="ECO:0000256" key="1">
    <source>
        <dbReference type="ARBA" id="ARBA00022737"/>
    </source>
</evidence>
<dbReference type="PANTHER" id="PTHR44943:SF8">
    <property type="entry name" value="TPR REPEAT-CONTAINING PROTEIN MJ0263"/>
    <property type="match status" value="1"/>
</dbReference>
<keyword evidence="2 3" id="KW-0802">TPR repeat</keyword>
<dbReference type="EMBL" id="UAWC01000023">
    <property type="protein sequence ID" value="SQB35085.1"/>
    <property type="molecule type" value="Genomic_DNA"/>
</dbReference>
<keyword evidence="1" id="KW-0677">Repeat</keyword>
<dbReference type="Pfam" id="PF13181">
    <property type="entry name" value="TPR_8"/>
    <property type="match status" value="1"/>
</dbReference>
<feature type="repeat" description="TPR" evidence="3">
    <location>
        <begin position="184"/>
        <end position="217"/>
    </location>
</feature>
<evidence type="ECO:0000313" key="5">
    <source>
        <dbReference type="Proteomes" id="UP000250223"/>
    </source>
</evidence>
<evidence type="ECO:0000256" key="2">
    <source>
        <dbReference type="ARBA" id="ARBA00022803"/>
    </source>
</evidence>